<evidence type="ECO:0000256" key="2">
    <source>
        <dbReference type="ARBA" id="ARBA00004922"/>
    </source>
</evidence>
<evidence type="ECO:0000256" key="7">
    <source>
        <dbReference type="ARBA" id="ARBA00022692"/>
    </source>
</evidence>
<keyword evidence="5" id="KW-0328">Glycosyltransferase</keyword>
<comment type="function">
    <text evidence="13">Dol-P-Man:Man(5)GlcNAc(2)-PP-Dol alpha-1,3-mannosyltransferase that operates in the biosynthetic pathway of dolichol-linked oligosaccharides, the glycan precursors employed in protein asparagine (N)-glycosylation. The assembly of dolichol-linked oligosaccharides begins on the cytosolic side of the endoplasmic reticulum membrane and finishes in its lumen. The sequential addition of sugars to dolichol pyrophosphate produces dolichol-linked oligosaccharides containing fourteen sugars, including two GlcNAcs, nine mannoses and three glucoses. Once assembled, the oligosaccharide is transferred from the lipid to nascent proteins by oligosaccharyltransferases. In the lumen of the endoplasmic reticulum, adds the first dolichyl beta-D-mannosyl phosphate derived mannose in an alpha-1,3 linkage to Man(5)GlcNAc(2)-PP-dolichol to produce Man(6)GlcNAc(2)-PP-dolichol.</text>
</comment>
<keyword evidence="6" id="KW-0808">Transferase</keyword>
<evidence type="ECO:0000256" key="5">
    <source>
        <dbReference type="ARBA" id="ARBA00022676"/>
    </source>
</evidence>
<protein>
    <recommendedName>
        <fullName evidence="4">Dol-P-Man:Man(5)GlcNAc(2)-PP-Dol alpha-1,3-mannosyltransferase</fullName>
        <ecNumber evidence="3">2.4.1.258</ecNumber>
    </recommendedName>
    <alternativeName>
        <fullName evidence="12">Dol-P-Man-dependent alpha(1-3)-mannosyltransferase</fullName>
    </alternativeName>
    <alternativeName>
        <fullName evidence="11">Dolichyl-P-Man:Man(5)GlcNAc(2)-PP-dolichyl mannosyltransferase</fullName>
    </alternativeName>
</protein>
<evidence type="ECO:0000256" key="8">
    <source>
        <dbReference type="ARBA" id="ARBA00022824"/>
    </source>
</evidence>
<evidence type="ECO:0000256" key="16">
    <source>
        <dbReference type="SAM" id="Phobius"/>
    </source>
</evidence>
<feature type="transmembrane region" description="Helical" evidence="16">
    <location>
        <begin position="211"/>
        <end position="233"/>
    </location>
</feature>
<dbReference type="AlphaFoldDB" id="A0A8H2WXB0"/>
<evidence type="ECO:0000256" key="10">
    <source>
        <dbReference type="ARBA" id="ARBA00023136"/>
    </source>
</evidence>
<dbReference type="PANTHER" id="PTHR12646:SF0">
    <property type="entry name" value="DOL-P-MAN:MAN(5)GLCNAC(2)-PP-DOL ALPHA-1,3-MANNOSYLTRANSFERASE"/>
    <property type="match status" value="1"/>
</dbReference>
<dbReference type="GO" id="GO:0005789">
    <property type="term" value="C:endoplasmic reticulum membrane"/>
    <property type="evidence" value="ECO:0007669"/>
    <property type="project" value="UniProtKB-SubCell"/>
</dbReference>
<keyword evidence="7 16" id="KW-0812">Transmembrane</keyword>
<evidence type="ECO:0000256" key="14">
    <source>
        <dbReference type="ARBA" id="ARBA00049506"/>
    </source>
</evidence>
<reference evidence="17" key="1">
    <citation type="submission" date="2021-01" db="EMBL/GenBank/DDBJ databases">
        <authorList>
            <person name="Kaushik A."/>
        </authorList>
    </citation>
    <scope>NUCLEOTIDE SEQUENCE</scope>
    <source>
        <strain evidence="17">Type strain: AG8-Rh-89/</strain>
    </source>
</reference>
<accession>A0A8H2WXB0</accession>
<feature type="transmembrane region" description="Helical" evidence="16">
    <location>
        <begin position="381"/>
        <end position="401"/>
    </location>
</feature>
<feature type="transmembrane region" description="Helical" evidence="16">
    <location>
        <begin position="278"/>
        <end position="298"/>
    </location>
</feature>
<evidence type="ECO:0000256" key="15">
    <source>
        <dbReference type="ARBA" id="ARBA00093457"/>
    </source>
</evidence>
<keyword evidence="8" id="KW-0256">Endoplasmic reticulum</keyword>
<dbReference type="EC" id="2.4.1.258" evidence="3"/>
<feature type="transmembrane region" description="Helical" evidence="16">
    <location>
        <begin position="618"/>
        <end position="637"/>
    </location>
</feature>
<feature type="transmembrane region" description="Helical" evidence="16">
    <location>
        <begin position="157"/>
        <end position="177"/>
    </location>
</feature>
<comment type="catalytic activity">
    <reaction evidence="14">
        <text>an alpha-D-Man-(1-&gt;2)-alpha-D-Man-(1-&gt;2)-alpha-D-Man-(1-&gt;3)-[alpha-D-Man-(1-&gt;6)]-beta-D-Man-(1-&gt;4)-beta-D-GlcNAc-(1-&gt;4)-alpha-D-GlcNAc-diphospho-di-trans,poly-cis-dolichol + a di-trans,poly-cis-dolichyl beta-D-mannosyl phosphate = an alpha-D-Man-(1-&gt;2)-alpha-D-Man-(1-&gt;2)-alpha-D-Man-(1-&gt;3)-[alpha-D-Man-(1-&gt;3)-alpha-D-Man-(1-&gt;6)]-beta-D-Man-(1-&gt;4)-beta-D-GlcNAc-(1-&gt;4)-alpha-D-GlcNAc-diphospho-di-trans,poly-cis-dolichol + a di-trans,poly-cis-dolichyl phosphate + H(+)</text>
        <dbReference type="Rhea" id="RHEA:29527"/>
        <dbReference type="Rhea" id="RHEA-COMP:19498"/>
        <dbReference type="Rhea" id="RHEA-COMP:19501"/>
        <dbReference type="Rhea" id="RHEA-COMP:19516"/>
        <dbReference type="Rhea" id="RHEA-COMP:19517"/>
        <dbReference type="ChEBI" id="CHEBI:15378"/>
        <dbReference type="ChEBI" id="CHEBI:57683"/>
        <dbReference type="ChEBI" id="CHEBI:58211"/>
        <dbReference type="ChEBI" id="CHEBI:132515"/>
        <dbReference type="ChEBI" id="CHEBI:132516"/>
        <dbReference type="EC" id="2.4.1.258"/>
    </reaction>
    <physiologicalReaction direction="left-to-right" evidence="14">
        <dbReference type="Rhea" id="RHEA:29528"/>
    </physiologicalReaction>
</comment>
<dbReference type="Proteomes" id="UP000663850">
    <property type="component" value="Unassembled WGS sequence"/>
</dbReference>
<feature type="transmembrane region" description="Helical" evidence="16">
    <location>
        <begin position="407"/>
        <end position="428"/>
    </location>
</feature>
<evidence type="ECO:0000256" key="1">
    <source>
        <dbReference type="ARBA" id="ARBA00004477"/>
    </source>
</evidence>
<keyword evidence="9 16" id="KW-1133">Transmembrane helix</keyword>
<dbReference type="GO" id="GO:0052925">
    <property type="term" value="F:dol-P-Man:Man(5)GlcNAc(2)-PP-Dol alpha-1,3-mannosyltransferase activity"/>
    <property type="evidence" value="ECO:0007669"/>
    <property type="project" value="UniProtKB-EC"/>
</dbReference>
<evidence type="ECO:0000313" key="18">
    <source>
        <dbReference type="Proteomes" id="UP000663850"/>
    </source>
</evidence>
<dbReference type="UniPathway" id="UPA00378"/>
<feature type="transmembrane region" description="Helical" evidence="16">
    <location>
        <begin position="183"/>
        <end position="204"/>
    </location>
</feature>
<comment type="pathway">
    <text evidence="2">Protein modification; protein glycosylation.</text>
</comment>
<keyword evidence="10 16" id="KW-0472">Membrane</keyword>
<evidence type="ECO:0000256" key="6">
    <source>
        <dbReference type="ARBA" id="ARBA00022679"/>
    </source>
</evidence>
<feature type="transmembrane region" description="Helical" evidence="16">
    <location>
        <begin position="502"/>
        <end position="523"/>
    </location>
</feature>
<evidence type="ECO:0000256" key="11">
    <source>
        <dbReference type="ARBA" id="ARBA00030065"/>
    </source>
</evidence>
<evidence type="ECO:0000256" key="9">
    <source>
        <dbReference type="ARBA" id="ARBA00022989"/>
    </source>
</evidence>
<comment type="subcellular location">
    <subcellularLocation>
        <location evidence="1">Endoplasmic reticulum membrane</location>
        <topology evidence="1">Multi-pass membrane protein</topology>
    </subcellularLocation>
</comment>
<dbReference type="EMBL" id="CAJMWZ010000159">
    <property type="protein sequence ID" value="CAE6412171.1"/>
    <property type="molecule type" value="Genomic_DNA"/>
</dbReference>
<comment type="caution">
    <text evidence="17">The sequence shown here is derived from an EMBL/GenBank/DDBJ whole genome shotgun (WGS) entry which is preliminary data.</text>
</comment>
<evidence type="ECO:0000313" key="17">
    <source>
        <dbReference type="EMBL" id="CAE6412171.1"/>
    </source>
</evidence>
<feature type="transmembrane region" description="Helical" evidence="16">
    <location>
        <begin position="118"/>
        <end position="137"/>
    </location>
</feature>
<name>A0A8H2WXB0_9AGAM</name>
<organism evidence="17 18">
    <name type="scientific">Rhizoctonia solani</name>
    <dbReference type="NCBI Taxonomy" id="456999"/>
    <lineage>
        <taxon>Eukaryota</taxon>
        <taxon>Fungi</taxon>
        <taxon>Dikarya</taxon>
        <taxon>Basidiomycota</taxon>
        <taxon>Agaricomycotina</taxon>
        <taxon>Agaricomycetes</taxon>
        <taxon>Cantharellales</taxon>
        <taxon>Ceratobasidiaceae</taxon>
        <taxon>Rhizoctonia</taxon>
    </lineage>
</organism>
<dbReference type="Pfam" id="PF05208">
    <property type="entry name" value="ALG3"/>
    <property type="match status" value="1"/>
</dbReference>
<dbReference type="PANTHER" id="PTHR12646">
    <property type="entry name" value="NOT56 - RELATED"/>
    <property type="match status" value="1"/>
</dbReference>
<feature type="transmembrane region" description="Helical" evidence="16">
    <location>
        <begin position="440"/>
        <end position="463"/>
    </location>
</feature>
<evidence type="ECO:0000256" key="13">
    <source>
        <dbReference type="ARBA" id="ARBA00044743"/>
    </source>
</evidence>
<feature type="transmembrane region" description="Helical" evidence="16">
    <location>
        <begin position="30"/>
        <end position="50"/>
    </location>
</feature>
<proteinExistence type="inferred from homology"/>
<evidence type="ECO:0000256" key="4">
    <source>
        <dbReference type="ARBA" id="ARBA00015561"/>
    </source>
</evidence>
<evidence type="ECO:0000256" key="12">
    <source>
        <dbReference type="ARBA" id="ARBA00030368"/>
    </source>
</evidence>
<comment type="similarity">
    <text evidence="15">Belongs to the glycosyltransferase ALG3 family.</text>
</comment>
<evidence type="ECO:0000256" key="3">
    <source>
        <dbReference type="ARBA" id="ARBA00011964"/>
    </source>
</evidence>
<gene>
    <name evidence="17" type="ORF">RDB_LOCUS2041</name>
</gene>
<sequence>MPPTIPQANDTLDITHPLRTVKNLLTRSQYFWFVACLVLIGDATLCRLIIRFIPYTEIDFETYMIQTDLYLTGERDYSKITGPTGPLVYPAGHVHIHHLLYNFTEGGGLEYLPKIQELYAGLYLITMALTFLVYRRAGIPQYVLLLLPLSKRLHSIYVLRLFNDCWAAPLSMGAIYAFQKRRWAIGCFLFGIAISIKMNVLLYMPAICLTLLLTNGLVLSLFYLSLVFTAVLIPSLPFLETYPREYLVNAFDLSRQFLYKWTVNWRFVPEPTFLSLPFARGLLLCHIALLGVFGFGVWCRKHGGALSVVERALQNPIKEAAISSVTQDYIATVFFTANLIGILCARSLHYQFYSWYATQLPLLAWRTKYPIILRKRLHSIYVLRLFNDGWAAPLSMGAIFAFQKRRWAVGCILFGLAVSIKMNVLLYMPALCLTLLLTNGLILSLFYLSLTFSAVLIPSLPFLESYPREYLVNAFDLSRQFLYKWTVNWRFVPEPTFLSVPFARGLLLCHIALLGIFGFGVWCRKQGGALAVLERALQNPIKEAAISSVTQDYIATVFFTANLIGILCARSLHYQFYSWYATQLPLLAWRTKYPVVLRIAILAAIEYAWNTYPSTDLSSGLLLGAHVLLILGVFFGFPEGRNTSIVRWDDEIQVEKFE</sequence>
<dbReference type="InterPro" id="IPR007873">
    <property type="entry name" value="Glycosyltransferase_ALG3"/>
</dbReference>